<dbReference type="InterPro" id="IPR043128">
    <property type="entry name" value="Rev_trsase/Diguanyl_cyclase"/>
</dbReference>
<name>A0AAF0UAJ0_SOLVR</name>
<evidence type="ECO:0000313" key="2">
    <source>
        <dbReference type="Proteomes" id="UP001234989"/>
    </source>
</evidence>
<accession>A0AAF0UAJ0</accession>
<dbReference type="Proteomes" id="UP001234989">
    <property type="component" value="Chromosome 8"/>
</dbReference>
<organism evidence="1 2">
    <name type="scientific">Solanum verrucosum</name>
    <dbReference type="NCBI Taxonomy" id="315347"/>
    <lineage>
        <taxon>Eukaryota</taxon>
        <taxon>Viridiplantae</taxon>
        <taxon>Streptophyta</taxon>
        <taxon>Embryophyta</taxon>
        <taxon>Tracheophyta</taxon>
        <taxon>Spermatophyta</taxon>
        <taxon>Magnoliopsida</taxon>
        <taxon>eudicotyledons</taxon>
        <taxon>Gunneridae</taxon>
        <taxon>Pentapetalae</taxon>
        <taxon>asterids</taxon>
        <taxon>lamiids</taxon>
        <taxon>Solanales</taxon>
        <taxon>Solanaceae</taxon>
        <taxon>Solanoideae</taxon>
        <taxon>Solaneae</taxon>
        <taxon>Solanum</taxon>
    </lineage>
</organism>
<dbReference type="Gene3D" id="3.30.70.270">
    <property type="match status" value="2"/>
</dbReference>
<dbReference type="AlphaFoldDB" id="A0AAF0UAJ0"/>
<protein>
    <submittedName>
        <fullName evidence="1">Uncharacterized protein</fullName>
    </submittedName>
</protein>
<dbReference type="PANTHER" id="PTHR37984">
    <property type="entry name" value="PROTEIN CBG26694"/>
    <property type="match status" value="1"/>
</dbReference>
<dbReference type="PANTHER" id="PTHR37984:SF5">
    <property type="entry name" value="PROTEIN NYNRIN-LIKE"/>
    <property type="match status" value="1"/>
</dbReference>
<reference evidence="1" key="1">
    <citation type="submission" date="2023-08" db="EMBL/GenBank/DDBJ databases">
        <title>A de novo genome assembly of Solanum verrucosum Schlechtendal, a Mexican diploid species geographically isolated from the other diploid A-genome species in potato relatives.</title>
        <authorList>
            <person name="Hosaka K."/>
        </authorList>
    </citation>
    <scope>NUCLEOTIDE SEQUENCE</scope>
    <source>
        <tissue evidence="1">Young leaves</tissue>
    </source>
</reference>
<proteinExistence type="predicted"/>
<sequence>MPSRRSVVRRKLNVEPEAPQALIDPLAEQVTHVKFRVVFKVLSQVMTSQNRLYALQTQQDHKVSTNVFTGMLRVFQYAVYDLLDLGTTLYFVTPYISMKFVIHAWYASTDYRPIVVKFQFPNELVVEWKGSNSTHIGYFISCLKFLNEFPKVFPNDHPGVPPKREINLIIDLLPYTQSILFPPYRMAPAELKKLKDQLRDLLDKVSSGRVFLHEDRKLFAKFRKCEFWLRSVAFIGHIVSKEGIQVDPTKTDVVKNKPRPLSPSNIQSFLGLADNYRWFVERFSYIAYPLTTLTQKKVKFQWSEDCEKSFQELNI</sequence>
<evidence type="ECO:0000313" key="1">
    <source>
        <dbReference type="EMBL" id="WMV42225.1"/>
    </source>
</evidence>
<gene>
    <name evidence="1" type="ORF">MTR67_035610</name>
</gene>
<dbReference type="EMBL" id="CP133619">
    <property type="protein sequence ID" value="WMV42225.1"/>
    <property type="molecule type" value="Genomic_DNA"/>
</dbReference>
<dbReference type="InterPro" id="IPR050951">
    <property type="entry name" value="Retrovirus_Pol_polyprotein"/>
</dbReference>
<dbReference type="SUPFAM" id="SSF56672">
    <property type="entry name" value="DNA/RNA polymerases"/>
    <property type="match status" value="2"/>
</dbReference>
<dbReference type="InterPro" id="IPR043502">
    <property type="entry name" value="DNA/RNA_pol_sf"/>
</dbReference>
<keyword evidence="2" id="KW-1185">Reference proteome</keyword>